<proteinExistence type="predicted"/>
<gene>
    <name evidence="2" type="ORF">GDO86_000720</name>
</gene>
<keyword evidence="1" id="KW-0812">Transmembrane</keyword>
<organism evidence="2 3">
    <name type="scientific">Hymenochirus boettgeri</name>
    <name type="common">Congo dwarf clawed frog</name>
    <dbReference type="NCBI Taxonomy" id="247094"/>
    <lineage>
        <taxon>Eukaryota</taxon>
        <taxon>Metazoa</taxon>
        <taxon>Chordata</taxon>
        <taxon>Craniata</taxon>
        <taxon>Vertebrata</taxon>
        <taxon>Euteleostomi</taxon>
        <taxon>Amphibia</taxon>
        <taxon>Batrachia</taxon>
        <taxon>Anura</taxon>
        <taxon>Pipoidea</taxon>
        <taxon>Pipidae</taxon>
        <taxon>Pipinae</taxon>
        <taxon>Hymenochirus</taxon>
    </lineage>
</organism>
<accession>A0A8T2KE84</accession>
<name>A0A8T2KE84_9PIPI</name>
<protein>
    <submittedName>
        <fullName evidence="2">Uncharacterized protein</fullName>
    </submittedName>
</protein>
<evidence type="ECO:0000313" key="2">
    <source>
        <dbReference type="EMBL" id="KAG8454184.1"/>
    </source>
</evidence>
<feature type="transmembrane region" description="Helical" evidence="1">
    <location>
        <begin position="12"/>
        <end position="34"/>
    </location>
</feature>
<reference evidence="2" key="1">
    <citation type="thesis" date="2020" institute="ProQuest LLC" country="789 East Eisenhower Parkway, Ann Arbor, MI, USA">
        <title>Comparative Genomics and Chromosome Evolution.</title>
        <authorList>
            <person name="Mudd A.B."/>
        </authorList>
    </citation>
    <scope>NUCLEOTIDE SEQUENCE</scope>
    <source>
        <strain evidence="2">Female2</strain>
        <tissue evidence="2">Blood</tissue>
    </source>
</reference>
<sequence length="90" mass="9407">MSLGALALHPGSVYGSWGSLPFLGPVCLGLVFLWKPGPVLRPCLVGLGLGGLCGEGLYRPAAEGVDREPSDPVSRDVLAEVLDRLPEPEL</sequence>
<dbReference type="EMBL" id="JAACNH010000001">
    <property type="protein sequence ID" value="KAG8454184.1"/>
    <property type="molecule type" value="Genomic_DNA"/>
</dbReference>
<keyword evidence="1" id="KW-1133">Transmembrane helix</keyword>
<keyword evidence="3" id="KW-1185">Reference proteome</keyword>
<dbReference type="AlphaFoldDB" id="A0A8T2KE84"/>
<comment type="caution">
    <text evidence="2">The sequence shown here is derived from an EMBL/GenBank/DDBJ whole genome shotgun (WGS) entry which is preliminary data.</text>
</comment>
<keyword evidence="1" id="KW-0472">Membrane</keyword>
<evidence type="ECO:0000256" key="1">
    <source>
        <dbReference type="SAM" id="Phobius"/>
    </source>
</evidence>
<dbReference type="Proteomes" id="UP000812440">
    <property type="component" value="Chromosome 1"/>
</dbReference>
<evidence type="ECO:0000313" key="3">
    <source>
        <dbReference type="Proteomes" id="UP000812440"/>
    </source>
</evidence>